<dbReference type="SUPFAM" id="SSF46955">
    <property type="entry name" value="Putative DNA-binding domain"/>
    <property type="match status" value="1"/>
</dbReference>
<feature type="domain" description="Helix-turn-helix" evidence="1">
    <location>
        <begin position="265"/>
        <end position="314"/>
    </location>
</feature>
<dbReference type="EMBL" id="JBEPMJ010000039">
    <property type="protein sequence ID" value="MET3752163.1"/>
    <property type="molecule type" value="Genomic_DNA"/>
</dbReference>
<reference evidence="2 3" key="1">
    <citation type="submission" date="2024-06" db="EMBL/GenBank/DDBJ databases">
        <title>Genomic Encyclopedia of Type Strains, Phase IV (KMG-IV): sequencing the most valuable type-strain genomes for metagenomic binning, comparative biology and taxonomic classification.</title>
        <authorList>
            <person name="Goeker M."/>
        </authorList>
    </citation>
    <scope>NUCLEOTIDE SEQUENCE [LARGE SCALE GENOMIC DNA]</scope>
    <source>
        <strain evidence="2 3">DSM 29492</strain>
    </source>
</reference>
<proteinExistence type="predicted"/>
<sequence length="319" mass="37701">MYYNPLTKEEEFHELVKEIESQSAYKRQPPPEKKYMSVPEMGRLLGLKKTDRYWMVHKNFFKTEVILGKMRVELESFEKWYANQVKYHKVTGEEPGLELKKSSYSPRDIAEMLQISENLVYEKMKKAGVEFILVDYWRRYPKKAFDKWYRSQKRYRNAEDREKVRDIVESSMAMPEMAGLLGVPRSTVYGLLNQSEILKTIEFDGRRRVTKKSFYEWYGNQDDYHIVSDEMPETVNGEDNRRIEAYRRAVLERDGHSKNIGNDVYLTVNEAAVLAGVNPATVHKWIKKGKVEAVQSSKTIRIPRQEFEGWLQGREKVEV</sequence>
<dbReference type="NCBIfam" id="TIGR01764">
    <property type="entry name" value="excise"/>
    <property type="match status" value="1"/>
</dbReference>
<name>A0ABV2M6S4_9FIRM</name>
<dbReference type="Proteomes" id="UP001549106">
    <property type="component" value="Unassembled WGS sequence"/>
</dbReference>
<protein>
    <submittedName>
        <fullName evidence="2">Excisionase family DNA binding protein</fullName>
    </submittedName>
</protein>
<evidence type="ECO:0000313" key="2">
    <source>
        <dbReference type="EMBL" id="MET3752163.1"/>
    </source>
</evidence>
<organism evidence="2 3">
    <name type="scientific">Blautia caecimuris</name>
    <dbReference type="NCBI Taxonomy" id="1796615"/>
    <lineage>
        <taxon>Bacteria</taxon>
        <taxon>Bacillati</taxon>
        <taxon>Bacillota</taxon>
        <taxon>Clostridia</taxon>
        <taxon>Lachnospirales</taxon>
        <taxon>Lachnospiraceae</taxon>
        <taxon>Blautia</taxon>
    </lineage>
</organism>
<gene>
    <name evidence="2" type="ORF">ABID24_003433</name>
</gene>
<keyword evidence="3" id="KW-1185">Reference proteome</keyword>
<comment type="caution">
    <text evidence="2">The sequence shown here is derived from an EMBL/GenBank/DDBJ whole genome shotgun (WGS) entry which is preliminary data.</text>
</comment>
<dbReference type="RefSeq" id="WP_257465536.1">
    <property type="nucleotide sequence ID" value="NZ_JANJZT010000038.1"/>
</dbReference>
<accession>A0ABV2M6S4</accession>
<dbReference type="InterPro" id="IPR041657">
    <property type="entry name" value="HTH_17"/>
</dbReference>
<evidence type="ECO:0000313" key="3">
    <source>
        <dbReference type="Proteomes" id="UP001549106"/>
    </source>
</evidence>
<evidence type="ECO:0000259" key="1">
    <source>
        <dbReference type="Pfam" id="PF12728"/>
    </source>
</evidence>
<dbReference type="Pfam" id="PF12728">
    <property type="entry name" value="HTH_17"/>
    <property type="match status" value="1"/>
</dbReference>
<dbReference type="InterPro" id="IPR010093">
    <property type="entry name" value="SinI_DNA-bd"/>
</dbReference>
<dbReference type="InterPro" id="IPR009061">
    <property type="entry name" value="DNA-bd_dom_put_sf"/>
</dbReference>